<gene>
    <name evidence="1" type="ORF">LCGC14_0890380</name>
</gene>
<comment type="caution">
    <text evidence="1">The sequence shown here is derived from an EMBL/GenBank/DDBJ whole genome shotgun (WGS) entry which is preliminary data.</text>
</comment>
<protein>
    <submittedName>
        <fullName evidence="1">Uncharacterized protein</fullName>
    </submittedName>
</protein>
<sequence length="218" mass="23392">MILHGPKSKTAILYKGINDADYFLNDQATSATLITEVFKASFLASLDPMIGKVVVTPGGTTLDVPAGDITVEGEDLEGNAITDTLTLTANQATAEEGVLVFRRVNKIAFPVQDGAAATYDFGLIPDMDILIGFENHRLVETRATFGANPTTVENLVATMEYPGDTVHNFILSTDAVNAVPEVRKTAINVDGLPGFKLHWVWADTDDVAWGFVAVLDHA</sequence>
<accession>A0A0F9S6F3</accession>
<organism evidence="1">
    <name type="scientific">marine sediment metagenome</name>
    <dbReference type="NCBI Taxonomy" id="412755"/>
    <lineage>
        <taxon>unclassified sequences</taxon>
        <taxon>metagenomes</taxon>
        <taxon>ecological metagenomes</taxon>
    </lineage>
</organism>
<name>A0A0F9S6F3_9ZZZZ</name>
<dbReference type="AlphaFoldDB" id="A0A0F9S6F3"/>
<reference evidence="1" key="1">
    <citation type="journal article" date="2015" name="Nature">
        <title>Complex archaea that bridge the gap between prokaryotes and eukaryotes.</title>
        <authorList>
            <person name="Spang A."/>
            <person name="Saw J.H."/>
            <person name="Jorgensen S.L."/>
            <person name="Zaremba-Niedzwiedzka K."/>
            <person name="Martijn J."/>
            <person name="Lind A.E."/>
            <person name="van Eijk R."/>
            <person name="Schleper C."/>
            <person name="Guy L."/>
            <person name="Ettema T.J."/>
        </authorList>
    </citation>
    <scope>NUCLEOTIDE SEQUENCE</scope>
</reference>
<evidence type="ECO:0000313" key="1">
    <source>
        <dbReference type="EMBL" id="KKN24888.1"/>
    </source>
</evidence>
<proteinExistence type="predicted"/>
<dbReference type="EMBL" id="LAZR01002848">
    <property type="protein sequence ID" value="KKN24888.1"/>
    <property type="molecule type" value="Genomic_DNA"/>
</dbReference>